<dbReference type="OrthoDB" id="175993at2"/>
<dbReference type="InterPro" id="IPR052743">
    <property type="entry name" value="Glutaminase_GtaA"/>
</dbReference>
<protein>
    <recommendedName>
        <fullName evidence="6">DUF4965 domain-containing protein</fullName>
    </recommendedName>
</protein>
<dbReference type="Pfam" id="PF16335">
    <property type="entry name" value="GtaA_6_Hairpin"/>
    <property type="match status" value="1"/>
</dbReference>
<keyword evidence="5" id="KW-1185">Reference proteome</keyword>
<dbReference type="InterPro" id="IPR008928">
    <property type="entry name" value="6-hairpin_glycosidase_sf"/>
</dbReference>
<proteinExistence type="predicted"/>
<dbReference type="Pfam" id="PF17168">
    <property type="entry name" value="DUF5127"/>
    <property type="match status" value="1"/>
</dbReference>
<accession>A0A2K4ZBX9</accession>
<dbReference type="Proteomes" id="UP000236311">
    <property type="component" value="Unassembled WGS sequence"/>
</dbReference>
<dbReference type="EMBL" id="OFSM01000003">
    <property type="protein sequence ID" value="SOY27969.1"/>
    <property type="molecule type" value="Genomic_DNA"/>
</dbReference>
<evidence type="ECO:0000313" key="5">
    <source>
        <dbReference type="Proteomes" id="UP000236311"/>
    </source>
</evidence>
<dbReference type="PANTHER" id="PTHR31987:SF1">
    <property type="entry name" value="GLUTAMINASE A"/>
    <property type="match status" value="1"/>
</dbReference>
<evidence type="ECO:0008006" key="6">
    <source>
        <dbReference type="Google" id="ProtNLM"/>
    </source>
</evidence>
<dbReference type="PANTHER" id="PTHR31987">
    <property type="entry name" value="GLUTAMINASE A-RELATED"/>
    <property type="match status" value="1"/>
</dbReference>
<evidence type="ECO:0000313" key="4">
    <source>
        <dbReference type="EMBL" id="SOY27969.1"/>
    </source>
</evidence>
<organism evidence="4 5">
    <name type="scientific">Acetatifactor muris</name>
    <dbReference type="NCBI Taxonomy" id="879566"/>
    <lineage>
        <taxon>Bacteria</taxon>
        <taxon>Bacillati</taxon>
        <taxon>Bacillota</taxon>
        <taxon>Clostridia</taxon>
        <taxon>Lachnospirales</taxon>
        <taxon>Lachnospiraceae</taxon>
        <taxon>Acetatifactor</taxon>
    </lineage>
</organism>
<evidence type="ECO:0000259" key="3">
    <source>
        <dbReference type="Pfam" id="PF17168"/>
    </source>
</evidence>
<name>A0A2K4ZBX9_9FIRM</name>
<evidence type="ECO:0000259" key="1">
    <source>
        <dbReference type="Pfam" id="PF16334"/>
    </source>
</evidence>
<dbReference type="AlphaFoldDB" id="A0A2K4ZBX9"/>
<sequence>MNNEKKQTGAGRLPAHPLITCDPYFNIWSGSDRLYEADTMHWTGRRKRIRGLVRIDGTEYRFMGRGEARPMEQTDVEVTTFSTKYRFEAAGAALTVSFWTPLLLDDLDVLSRPCSYLDMEVCSLDGKAHRAEVRWEFAGELCCDRNQTEKIGGGSFSLEQAQAAWLGLREQSPLGHSGDSITIDWGYLYLAAERAAGGKVDYVPERHCLSAEFTFSVKGGAGESASLVAAYDDIASVNYFGRILPGYWARQGKTILQAIGEAVAERAALRERCGVFEERLTRETEAFGEAYTKICMAAYRQSVAAHKLIADENGRVVFISKECHSNGCAATVDVTYPSTPLFFLYNPELVRAMLRPVLRFAGMPVWNYDFAPHDVGRYPYVTGQVYGLASYRQAARELGGGEEEGHVYPMFYQMPGNVDVYCYENQMPVEECGNILILAAQLVRQEPEEGREIWQDHLPLYEKWVKYLLQYGSDPEEQLCTDDFAGHLGHNVNLAVKAVMGVEAYSILMRAAGREEEAAQYHDRAAEMAADVVSRAFSVDHTKLTFDGDAESWSLKYNAVWDLIFGSGLWEPEFYEKESRYYREKCNIYGVPLDFRAEYGKSDWMMWAAAMDAGGENTEVFARCILKFLEESSGRVPFADWYETVSGKPHGFQNRTVQGGIFMPLLLRRKEQGGKAVFYKSSKKC</sequence>
<dbReference type="InterPro" id="IPR033433">
    <property type="entry name" value="GtaA_N"/>
</dbReference>
<dbReference type="RefSeq" id="WP_103238087.1">
    <property type="nucleotide sequence ID" value="NZ_CANRXC010000003.1"/>
</dbReference>
<reference evidence="4 5" key="1">
    <citation type="submission" date="2018-01" db="EMBL/GenBank/DDBJ databases">
        <authorList>
            <person name="Gaut B.S."/>
            <person name="Morton B.R."/>
            <person name="Clegg M.T."/>
            <person name="Duvall M.R."/>
        </authorList>
    </citation>
    <scope>NUCLEOTIDE SEQUENCE [LARGE SCALE GENOMIC DNA]</scope>
    <source>
        <strain evidence="4">GP69</strain>
    </source>
</reference>
<dbReference type="GO" id="GO:0005975">
    <property type="term" value="P:carbohydrate metabolic process"/>
    <property type="evidence" value="ECO:0007669"/>
    <property type="project" value="InterPro"/>
</dbReference>
<feature type="domain" description="DUF4964" evidence="1">
    <location>
        <begin position="10"/>
        <end position="67"/>
    </location>
</feature>
<dbReference type="Pfam" id="PF16334">
    <property type="entry name" value="DUF4964"/>
    <property type="match status" value="1"/>
</dbReference>
<feature type="domain" description="Glutaminase A central" evidence="2">
    <location>
        <begin position="288"/>
        <end position="664"/>
    </location>
</feature>
<evidence type="ECO:0000259" key="2">
    <source>
        <dbReference type="Pfam" id="PF16335"/>
    </source>
</evidence>
<dbReference type="InterPro" id="IPR032514">
    <property type="entry name" value="GtaA_central"/>
</dbReference>
<feature type="domain" description="Glutaminase A N-terminal" evidence="3">
    <location>
        <begin position="82"/>
        <end position="196"/>
    </location>
</feature>
<dbReference type="InterPro" id="IPR032515">
    <property type="entry name" value="DUF4964"/>
</dbReference>
<gene>
    <name evidence="4" type="ORF">AMURIS_00674</name>
</gene>
<dbReference type="SUPFAM" id="SSF48208">
    <property type="entry name" value="Six-hairpin glycosidases"/>
    <property type="match status" value="1"/>
</dbReference>